<dbReference type="PROSITE" id="PS50005">
    <property type="entry name" value="TPR"/>
    <property type="match status" value="1"/>
</dbReference>
<protein>
    <submittedName>
        <fullName evidence="3">Tetratricopeptide repeat protein</fullName>
    </submittedName>
</protein>
<feature type="compositionally biased region" description="Polar residues" evidence="2">
    <location>
        <begin position="164"/>
        <end position="190"/>
    </location>
</feature>
<dbReference type="SUPFAM" id="SSF48452">
    <property type="entry name" value="TPR-like"/>
    <property type="match status" value="1"/>
</dbReference>
<accession>A0ABX6T933</accession>
<evidence type="ECO:0000256" key="2">
    <source>
        <dbReference type="SAM" id="MobiDB-lite"/>
    </source>
</evidence>
<feature type="repeat" description="TPR" evidence="1">
    <location>
        <begin position="67"/>
        <end position="100"/>
    </location>
</feature>
<evidence type="ECO:0000256" key="1">
    <source>
        <dbReference type="PROSITE-ProRule" id="PRU00339"/>
    </source>
</evidence>
<sequence length="380" mass="41556">MEPWLELAGAVAALAAPAAPAGAPRTIRLNMEQVFSLADAAQERGDIRVAEAAYEALAHDPNKQVRAEALFRHAKLLAKAGQLESAATLFRTLLDERPDAIGARLELARALDLMGTRTLPGANYARLRHQGCHRGSLVSSTDIRMLCAALARWAQASRSRLLPTATSVGQPGRTRSGQFSATSRSMTTAKPSPDSDSRYGASLPPVRPRRGIKHIGSRERVRRPLQEVGIQRHCARRGGRARVPCRPKPRPAGAWRYPAMVRAGPVSPLRTGEGNLDPTGRWSKPVADRSERDAQQQSAERSAGRQALLGRDRIRTRLVRVHGRRAQFVRRPGGCEGPRILHARLASGRDGVARHWPNDIYGRSGFRPASGRRSPRALPR</sequence>
<feature type="region of interest" description="Disordered" evidence="2">
    <location>
        <begin position="266"/>
        <end position="308"/>
    </location>
</feature>
<gene>
    <name evidence="3" type="ORF">H9L14_04035</name>
</gene>
<proteinExistence type="predicted"/>
<reference evidence="3 4" key="1">
    <citation type="submission" date="2020-08" db="EMBL/GenBank/DDBJ databases">
        <title>Genome sequence of Sphingomonas sediminicola KACC 15039T.</title>
        <authorList>
            <person name="Hyun D.-W."/>
            <person name="Bae J.-W."/>
        </authorList>
    </citation>
    <scope>NUCLEOTIDE SEQUENCE [LARGE SCALE GENOMIC DNA]</scope>
    <source>
        <strain evidence="3 4">KACC 15039</strain>
    </source>
</reference>
<dbReference type="Proteomes" id="UP000516105">
    <property type="component" value="Chromosome"/>
</dbReference>
<evidence type="ECO:0000313" key="4">
    <source>
        <dbReference type="Proteomes" id="UP000516105"/>
    </source>
</evidence>
<name>A0ABX6T933_9SPHN</name>
<dbReference type="Gene3D" id="1.25.40.10">
    <property type="entry name" value="Tetratricopeptide repeat domain"/>
    <property type="match status" value="1"/>
</dbReference>
<feature type="region of interest" description="Disordered" evidence="2">
    <location>
        <begin position="164"/>
        <end position="210"/>
    </location>
</feature>
<keyword evidence="4" id="KW-1185">Reference proteome</keyword>
<dbReference type="Pfam" id="PF13432">
    <property type="entry name" value="TPR_16"/>
    <property type="match status" value="1"/>
</dbReference>
<dbReference type="EMBL" id="CP060782">
    <property type="protein sequence ID" value="QNP46369.1"/>
    <property type="molecule type" value="Genomic_DNA"/>
</dbReference>
<organism evidence="3 4">
    <name type="scientific">Sphingomonas sediminicola</name>
    <dbReference type="NCBI Taxonomy" id="386874"/>
    <lineage>
        <taxon>Bacteria</taxon>
        <taxon>Pseudomonadati</taxon>
        <taxon>Pseudomonadota</taxon>
        <taxon>Alphaproteobacteria</taxon>
        <taxon>Sphingomonadales</taxon>
        <taxon>Sphingomonadaceae</taxon>
        <taxon>Sphingomonas</taxon>
    </lineage>
</organism>
<keyword evidence="1" id="KW-0802">TPR repeat</keyword>
<feature type="region of interest" description="Disordered" evidence="2">
    <location>
        <begin position="361"/>
        <end position="380"/>
    </location>
</feature>
<dbReference type="InterPro" id="IPR011990">
    <property type="entry name" value="TPR-like_helical_dom_sf"/>
</dbReference>
<evidence type="ECO:0000313" key="3">
    <source>
        <dbReference type="EMBL" id="QNP46369.1"/>
    </source>
</evidence>
<dbReference type="InterPro" id="IPR019734">
    <property type="entry name" value="TPR_rpt"/>
</dbReference>